<feature type="domain" description="Tyr recombinase" evidence="6">
    <location>
        <begin position="179"/>
        <end position="386"/>
    </location>
</feature>
<evidence type="ECO:0000256" key="4">
    <source>
        <dbReference type="ARBA" id="ARBA00023172"/>
    </source>
</evidence>
<dbReference type="SUPFAM" id="SSF56349">
    <property type="entry name" value="DNA breaking-rejoining enzymes"/>
    <property type="match status" value="1"/>
</dbReference>
<evidence type="ECO:0000259" key="6">
    <source>
        <dbReference type="PROSITE" id="PS51898"/>
    </source>
</evidence>
<dbReference type="GO" id="GO:0006310">
    <property type="term" value="P:DNA recombination"/>
    <property type="evidence" value="ECO:0007669"/>
    <property type="project" value="UniProtKB-KW"/>
</dbReference>
<dbReference type="InterPro" id="IPR028259">
    <property type="entry name" value="AP2-like_int_N"/>
</dbReference>
<dbReference type="PANTHER" id="PTHR30349">
    <property type="entry name" value="PHAGE INTEGRASE-RELATED"/>
    <property type="match status" value="1"/>
</dbReference>
<protein>
    <submittedName>
        <fullName evidence="8">Site-specific integrase</fullName>
    </submittedName>
</protein>
<dbReference type="Gene3D" id="1.10.443.10">
    <property type="entry name" value="Intergrase catalytic core"/>
    <property type="match status" value="1"/>
</dbReference>
<dbReference type="InterPro" id="IPR013762">
    <property type="entry name" value="Integrase-like_cat_sf"/>
</dbReference>
<dbReference type="EMBL" id="JAARRL010000002">
    <property type="protein sequence ID" value="MBC1499348.1"/>
    <property type="molecule type" value="Genomic_DNA"/>
</dbReference>
<sequence>MKGFVSMASYRKRNGTWEYRIRYTDPATGKQKEKSAAGFKRKADCIEAAAEAEKKIKSGHFNSDDSVLFIEYAEKWLTNYAINNKESTVRPRKIEQKRLVKQFGYIKIKQITSIMYQDFLDELNKTYATNTISGTHSVARMIFKKAYQDNIIDRDPTLYAVLPKKLETAQDIQNKISNPVSKNIEVEKIKLILSTAKEQGLENDYETFSLLASTGIRVGELIALKYDDLKSNNGKYEIVVTKTLYNPTNNMREYKLLPPKTKGSIRSIDISKELYDLITSLITKQKAIKFATGESYHNEKFIFAKTNGYPQHAKQIANRLSRILKLCKIEDKYTPHSFRHSYATLLEELQLPQVYIQKQLGHSSFETTQSTYIHITDNIKKEASAKVNNLAKSFLQ</sequence>
<dbReference type="AlphaFoldDB" id="A0A841Z2D2"/>
<evidence type="ECO:0000256" key="5">
    <source>
        <dbReference type="PROSITE-ProRule" id="PRU01248"/>
    </source>
</evidence>
<dbReference type="GO" id="GO:0003677">
    <property type="term" value="F:DNA binding"/>
    <property type="evidence" value="ECO:0007669"/>
    <property type="project" value="UniProtKB-UniRule"/>
</dbReference>
<proteinExistence type="inferred from homology"/>
<evidence type="ECO:0000259" key="7">
    <source>
        <dbReference type="PROSITE" id="PS51900"/>
    </source>
</evidence>
<evidence type="ECO:0000313" key="8">
    <source>
        <dbReference type="EMBL" id="MBC1499348.1"/>
    </source>
</evidence>
<dbReference type="RefSeq" id="WP_185424236.1">
    <property type="nucleotide sequence ID" value="NZ_JAARRL010000002.1"/>
</dbReference>
<comment type="similarity">
    <text evidence="1">Belongs to the 'phage' integrase family.</text>
</comment>
<accession>A0A841Z2D2</accession>
<keyword evidence="2" id="KW-0229">DNA integration</keyword>
<dbReference type="InterPro" id="IPR004107">
    <property type="entry name" value="Integrase_SAM-like_N"/>
</dbReference>
<name>A0A841Z2D2_9LIST</name>
<dbReference type="PROSITE" id="PS51898">
    <property type="entry name" value="TYR_RECOMBINASE"/>
    <property type="match status" value="1"/>
</dbReference>
<organism evidence="8 9">
    <name type="scientific">Listeria weihenstephanensis</name>
    <dbReference type="NCBI Taxonomy" id="1006155"/>
    <lineage>
        <taxon>Bacteria</taxon>
        <taxon>Bacillati</taxon>
        <taxon>Bacillota</taxon>
        <taxon>Bacilli</taxon>
        <taxon>Bacillales</taxon>
        <taxon>Listeriaceae</taxon>
        <taxon>Listeria</taxon>
    </lineage>
</organism>
<dbReference type="PANTHER" id="PTHR30349:SF64">
    <property type="entry name" value="PROPHAGE INTEGRASE INTD-RELATED"/>
    <property type="match status" value="1"/>
</dbReference>
<keyword evidence="3 5" id="KW-0238">DNA-binding</keyword>
<dbReference type="Pfam" id="PF14659">
    <property type="entry name" value="Phage_int_SAM_3"/>
    <property type="match status" value="1"/>
</dbReference>
<dbReference type="CDD" id="cd01189">
    <property type="entry name" value="INT_ICEBs1_C_like"/>
    <property type="match status" value="1"/>
</dbReference>
<feature type="domain" description="Core-binding (CB)" evidence="7">
    <location>
        <begin position="67"/>
        <end position="147"/>
    </location>
</feature>
<dbReference type="InterPro" id="IPR044068">
    <property type="entry name" value="CB"/>
</dbReference>
<dbReference type="GO" id="GO:0015074">
    <property type="term" value="P:DNA integration"/>
    <property type="evidence" value="ECO:0007669"/>
    <property type="project" value="InterPro"/>
</dbReference>
<evidence type="ECO:0000256" key="3">
    <source>
        <dbReference type="ARBA" id="ARBA00023125"/>
    </source>
</evidence>
<dbReference type="Proteomes" id="UP000564536">
    <property type="component" value="Unassembled WGS sequence"/>
</dbReference>
<dbReference type="InterPro" id="IPR010998">
    <property type="entry name" value="Integrase_recombinase_N"/>
</dbReference>
<dbReference type="Gene3D" id="1.10.150.130">
    <property type="match status" value="1"/>
</dbReference>
<dbReference type="InterPro" id="IPR050090">
    <property type="entry name" value="Tyrosine_recombinase_XerCD"/>
</dbReference>
<evidence type="ECO:0000313" key="9">
    <source>
        <dbReference type="Proteomes" id="UP000564536"/>
    </source>
</evidence>
<keyword evidence="4" id="KW-0233">DNA recombination</keyword>
<reference evidence="8 9" key="1">
    <citation type="submission" date="2020-03" db="EMBL/GenBank/DDBJ databases">
        <title>Soil Listeria distribution.</title>
        <authorList>
            <person name="Liao J."/>
            <person name="Wiedmann M."/>
        </authorList>
    </citation>
    <scope>NUCLEOTIDE SEQUENCE [LARGE SCALE GENOMIC DNA]</scope>
    <source>
        <strain evidence="8 9">FSL L7-1523</strain>
    </source>
</reference>
<dbReference type="PROSITE" id="PS51900">
    <property type="entry name" value="CB"/>
    <property type="match status" value="1"/>
</dbReference>
<gene>
    <name evidence="8" type="ORF">HB943_01945</name>
</gene>
<dbReference type="Pfam" id="PF00589">
    <property type="entry name" value="Phage_integrase"/>
    <property type="match status" value="1"/>
</dbReference>
<dbReference type="Pfam" id="PF14657">
    <property type="entry name" value="Arm-DNA-bind_4"/>
    <property type="match status" value="1"/>
</dbReference>
<dbReference type="InterPro" id="IPR011010">
    <property type="entry name" value="DNA_brk_join_enz"/>
</dbReference>
<evidence type="ECO:0000256" key="1">
    <source>
        <dbReference type="ARBA" id="ARBA00008857"/>
    </source>
</evidence>
<dbReference type="InterPro" id="IPR002104">
    <property type="entry name" value="Integrase_catalytic"/>
</dbReference>
<comment type="caution">
    <text evidence="8">The sequence shown here is derived from an EMBL/GenBank/DDBJ whole genome shotgun (WGS) entry which is preliminary data.</text>
</comment>
<evidence type="ECO:0000256" key="2">
    <source>
        <dbReference type="ARBA" id="ARBA00022908"/>
    </source>
</evidence>